<organism evidence="4 5">
    <name type="scientific">Exophiala bonariae</name>
    <dbReference type="NCBI Taxonomy" id="1690606"/>
    <lineage>
        <taxon>Eukaryota</taxon>
        <taxon>Fungi</taxon>
        <taxon>Dikarya</taxon>
        <taxon>Ascomycota</taxon>
        <taxon>Pezizomycotina</taxon>
        <taxon>Eurotiomycetes</taxon>
        <taxon>Chaetothyriomycetidae</taxon>
        <taxon>Chaetothyriales</taxon>
        <taxon>Herpotrichiellaceae</taxon>
        <taxon>Exophiala</taxon>
    </lineage>
</organism>
<proteinExistence type="inferred from homology"/>
<evidence type="ECO:0000256" key="2">
    <source>
        <dbReference type="ARBA" id="ARBA00022679"/>
    </source>
</evidence>
<dbReference type="Gene3D" id="3.40.1180.10">
    <property type="entry name" value="Decaprenyl diphosphate synthase-like"/>
    <property type="match status" value="1"/>
</dbReference>
<comment type="similarity">
    <text evidence="1">Belongs to the UPP synthase family.</text>
</comment>
<accession>A0AAV9NCQ0</accession>
<keyword evidence="2" id="KW-0808">Transferase</keyword>
<dbReference type="InterPro" id="IPR036424">
    <property type="entry name" value="UPP_synth-like_sf"/>
</dbReference>
<dbReference type="PANTHER" id="PTHR10291:SF43">
    <property type="entry name" value="DEHYDRODOLICHYL DIPHOSPHATE SYNTHASE COMPLEX SUBUNIT DHDDS"/>
    <property type="match status" value="1"/>
</dbReference>
<evidence type="ECO:0000256" key="3">
    <source>
        <dbReference type="SAM" id="MobiDB-lite"/>
    </source>
</evidence>
<name>A0AAV9NCQ0_9EURO</name>
<dbReference type="GO" id="GO:0005783">
    <property type="term" value="C:endoplasmic reticulum"/>
    <property type="evidence" value="ECO:0007669"/>
    <property type="project" value="TreeGrafter"/>
</dbReference>
<dbReference type="GO" id="GO:0016020">
    <property type="term" value="C:membrane"/>
    <property type="evidence" value="ECO:0007669"/>
    <property type="project" value="TreeGrafter"/>
</dbReference>
<dbReference type="CDD" id="cd00475">
    <property type="entry name" value="Cis_IPPS"/>
    <property type="match status" value="1"/>
</dbReference>
<evidence type="ECO:0000313" key="5">
    <source>
        <dbReference type="Proteomes" id="UP001358417"/>
    </source>
</evidence>
<keyword evidence="5" id="KW-1185">Reference proteome</keyword>
<evidence type="ECO:0000256" key="1">
    <source>
        <dbReference type="ARBA" id="ARBA00005432"/>
    </source>
</evidence>
<dbReference type="PROSITE" id="PS01066">
    <property type="entry name" value="UPP_SYNTHASE"/>
    <property type="match status" value="1"/>
</dbReference>
<dbReference type="InterPro" id="IPR018520">
    <property type="entry name" value="UPP_synth-like_CS"/>
</dbReference>
<reference evidence="4 5" key="1">
    <citation type="submission" date="2023-08" db="EMBL/GenBank/DDBJ databases">
        <title>Black Yeasts Isolated from many extreme environments.</title>
        <authorList>
            <person name="Coleine C."/>
            <person name="Stajich J.E."/>
            <person name="Selbmann L."/>
        </authorList>
    </citation>
    <scope>NUCLEOTIDE SEQUENCE [LARGE SCALE GENOMIC DNA]</scope>
    <source>
        <strain evidence="4 5">CCFEE 5792</strain>
    </source>
</reference>
<evidence type="ECO:0000313" key="4">
    <source>
        <dbReference type="EMBL" id="KAK5053152.1"/>
    </source>
</evidence>
<gene>
    <name evidence="4" type="ORF">LTR84_002126</name>
</gene>
<feature type="compositionally biased region" description="Basic and acidic residues" evidence="3">
    <location>
        <begin position="368"/>
        <end position="380"/>
    </location>
</feature>
<dbReference type="NCBIfam" id="TIGR00055">
    <property type="entry name" value="uppS"/>
    <property type="match status" value="1"/>
</dbReference>
<dbReference type="PANTHER" id="PTHR10291">
    <property type="entry name" value="DEHYDRODOLICHYL DIPHOSPHATE SYNTHASE FAMILY MEMBER"/>
    <property type="match status" value="1"/>
</dbReference>
<dbReference type="InterPro" id="IPR001441">
    <property type="entry name" value="UPP_synth-like"/>
</dbReference>
<dbReference type="SUPFAM" id="SSF64005">
    <property type="entry name" value="Undecaprenyl diphosphate synthase"/>
    <property type="match status" value="2"/>
</dbReference>
<dbReference type="AlphaFoldDB" id="A0AAV9NCQ0"/>
<feature type="compositionally biased region" description="Polar residues" evidence="3">
    <location>
        <begin position="206"/>
        <end position="221"/>
    </location>
</feature>
<dbReference type="GO" id="GO:0045547">
    <property type="term" value="F:ditrans,polycis-polyprenyl diphosphate synthase [(2E,6E)-farnesyl diphosphate specific] activity"/>
    <property type="evidence" value="ECO:0007669"/>
    <property type="project" value="TreeGrafter"/>
</dbReference>
<dbReference type="HAMAP" id="MF_01139">
    <property type="entry name" value="ISPT"/>
    <property type="match status" value="1"/>
</dbReference>
<feature type="region of interest" description="Disordered" evidence="3">
    <location>
        <begin position="364"/>
        <end position="408"/>
    </location>
</feature>
<dbReference type="GO" id="GO:0005811">
    <property type="term" value="C:lipid droplet"/>
    <property type="evidence" value="ECO:0007669"/>
    <property type="project" value="TreeGrafter"/>
</dbReference>
<dbReference type="Pfam" id="PF01255">
    <property type="entry name" value="Prenyltransf"/>
    <property type="match status" value="2"/>
</dbReference>
<dbReference type="GeneID" id="89970338"/>
<dbReference type="RefSeq" id="XP_064706594.1">
    <property type="nucleotide sequence ID" value="XM_064845740.1"/>
</dbReference>
<dbReference type="GO" id="GO:0016094">
    <property type="term" value="P:polyprenol biosynthetic process"/>
    <property type="evidence" value="ECO:0007669"/>
    <property type="project" value="TreeGrafter"/>
</dbReference>
<feature type="region of interest" description="Disordered" evidence="3">
    <location>
        <begin position="206"/>
        <end position="289"/>
    </location>
</feature>
<protein>
    <recommendedName>
        <fullName evidence="6">Alkyl transferase</fullName>
    </recommendedName>
</protein>
<feature type="compositionally biased region" description="Polar residues" evidence="3">
    <location>
        <begin position="381"/>
        <end position="398"/>
    </location>
</feature>
<feature type="compositionally biased region" description="Low complexity" evidence="3">
    <location>
        <begin position="222"/>
        <end position="259"/>
    </location>
</feature>
<comment type="caution">
    <text evidence="4">The sequence shown here is derived from an EMBL/GenBank/DDBJ whole genome shotgun (WGS) entry which is preliminary data.</text>
</comment>
<sequence>MSRFRKWALSSPPAEWALNQLRDLLVGALRQGPVPKHVSFVMDGNRRFAKNHRMETIEGHNLGFEALAKILEVCYKAGVTHVTIYAFSIENFKRSKYEVDALMEMAKIKLKQLVQHGDLLDRYGARIRILGQRELIKPDVLEAVDRAVNMTSNNGDGSCVLNICFPYTSREEITSAVRDTVKEYSQPLSEKERRSPFKEERIANTIRSQHLSEFPTSSPTYLQPSASQLQSPSSSTTSLSSLSQGQSEHDASSVSTSTTLHHDDSSPPSGLSAKGDSSKPQYPSPELISPQTLTSHMYTSTDPPIDLLIRTSGVSRLSDFMLWQCHETTQIVFLDVLWPDFDLWSFLPVLWEWQWRARKGLVSTNDANDGKAADDDDQKKSSVSTNGTTKAGNISSRMKGNVHVGASA</sequence>
<dbReference type="Proteomes" id="UP001358417">
    <property type="component" value="Unassembled WGS sequence"/>
</dbReference>
<dbReference type="EMBL" id="JAVRRD010000012">
    <property type="protein sequence ID" value="KAK5053152.1"/>
    <property type="molecule type" value="Genomic_DNA"/>
</dbReference>
<evidence type="ECO:0008006" key="6">
    <source>
        <dbReference type="Google" id="ProtNLM"/>
    </source>
</evidence>
<dbReference type="GO" id="GO:1904423">
    <property type="term" value="C:dehydrodolichyl diphosphate synthase complex"/>
    <property type="evidence" value="ECO:0007669"/>
    <property type="project" value="TreeGrafter"/>
</dbReference>